<proteinExistence type="predicted"/>
<evidence type="ECO:0000313" key="4">
    <source>
        <dbReference type="Proteomes" id="UP000427281"/>
    </source>
</evidence>
<dbReference type="RefSeq" id="WP_155364982.1">
    <property type="nucleotide sequence ID" value="NZ_CP043930.1"/>
</dbReference>
<keyword evidence="1" id="KW-0732">Signal</keyword>
<accession>A0A6I6AC56</accession>
<reference evidence="3 4" key="1">
    <citation type="submission" date="2019-09" db="EMBL/GenBank/DDBJ databases">
        <title>Gimesia benthica sp. nov., a novel bacterium isolated from deep-sea water of the Northwest Indian Ocean.</title>
        <authorList>
            <person name="Dai X."/>
        </authorList>
    </citation>
    <scope>NUCLEOTIDE SEQUENCE [LARGE SCALE GENOMIC DNA]</scope>
    <source>
        <strain evidence="3 4">E7</strain>
    </source>
</reference>
<dbReference type="InterPro" id="IPR010496">
    <property type="entry name" value="AL/BT2_dom"/>
</dbReference>
<dbReference type="GO" id="GO:0016787">
    <property type="term" value="F:hydrolase activity"/>
    <property type="evidence" value="ECO:0007669"/>
    <property type="project" value="InterPro"/>
</dbReference>
<protein>
    <submittedName>
        <fullName evidence="3">DUF1080 domain-containing protein</fullName>
    </submittedName>
</protein>
<dbReference type="Pfam" id="PF06439">
    <property type="entry name" value="3keto-disac_hyd"/>
    <property type="match status" value="1"/>
</dbReference>
<keyword evidence="4" id="KW-1185">Reference proteome</keyword>
<feature type="chain" id="PRO_5026215515" evidence="1">
    <location>
        <begin position="26"/>
        <end position="260"/>
    </location>
</feature>
<feature type="domain" description="3-keto-alpha-glucoside-1,2-lyase/3-keto-2-hydroxy-glucal hydratase" evidence="2">
    <location>
        <begin position="55"/>
        <end position="247"/>
    </location>
</feature>
<feature type="signal peptide" evidence="1">
    <location>
        <begin position="1"/>
        <end position="25"/>
    </location>
</feature>
<evidence type="ECO:0000259" key="2">
    <source>
        <dbReference type="Pfam" id="PF06439"/>
    </source>
</evidence>
<dbReference type="Proteomes" id="UP000427281">
    <property type="component" value="Chromosome"/>
</dbReference>
<organism evidence="3 4">
    <name type="scientific">Gimesia benthica</name>
    <dbReference type="NCBI Taxonomy" id="2608982"/>
    <lineage>
        <taxon>Bacteria</taxon>
        <taxon>Pseudomonadati</taxon>
        <taxon>Planctomycetota</taxon>
        <taxon>Planctomycetia</taxon>
        <taxon>Planctomycetales</taxon>
        <taxon>Planctomycetaceae</taxon>
        <taxon>Gimesia</taxon>
    </lineage>
</organism>
<name>A0A6I6AC56_9PLAN</name>
<sequence length="260" mass="28681">MRYTYLVICLSMFLTIPLTVSTAQADVGVSAPAPADAEILLDGSREMLDQKWTYWKGPRFGSSLPIKWKVVEDPIDKGTAIQSDDPAAAGGKFGAADIVTKQKYGDFRLHVEFLVMKPGGNSGVYLQNRYEIQILDGDKTKHGMGAVINKTESPYHAYNGTGKWNAYDVTFRAARFKDGKLVEKPLVTVYFNGKKVHENVTIDKVWGGANSGLDGGNDNGFGITDRPGGIKLQCEGHDVRFRNVWIKPLDLKTADTNFQE</sequence>
<gene>
    <name evidence="3" type="ORF">F1728_16025</name>
</gene>
<evidence type="ECO:0000256" key="1">
    <source>
        <dbReference type="SAM" id="SignalP"/>
    </source>
</evidence>
<dbReference type="EMBL" id="CP043930">
    <property type="protein sequence ID" value="QGQ24104.1"/>
    <property type="molecule type" value="Genomic_DNA"/>
</dbReference>
<dbReference type="Gene3D" id="2.60.120.560">
    <property type="entry name" value="Exo-inulinase, domain 1"/>
    <property type="match status" value="1"/>
</dbReference>
<evidence type="ECO:0000313" key="3">
    <source>
        <dbReference type="EMBL" id="QGQ24104.1"/>
    </source>
</evidence>
<dbReference type="AlphaFoldDB" id="A0A6I6AC56"/>
<dbReference type="KEGG" id="gim:F1728_16025"/>